<keyword evidence="1" id="KW-0472">Membrane</keyword>
<feature type="domain" description="NACHT" evidence="3">
    <location>
        <begin position="265"/>
        <end position="387"/>
    </location>
</feature>
<evidence type="ECO:0000313" key="4">
    <source>
        <dbReference type="EnsemblMetazoa" id="XP_019859655.1"/>
    </source>
</evidence>
<reference evidence="4" key="2">
    <citation type="submission" date="2024-06" db="UniProtKB">
        <authorList>
            <consortium name="EnsemblMetazoa"/>
        </authorList>
    </citation>
    <scope>IDENTIFICATION</scope>
</reference>
<dbReference type="Gene3D" id="3.40.50.300">
    <property type="entry name" value="P-loop containing nucleotide triphosphate hydrolases"/>
    <property type="match status" value="1"/>
</dbReference>
<dbReference type="PROSITE" id="PS50837">
    <property type="entry name" value="NACHT"/>
    <property type="match status" value="1"/>
</dbReference>
<accession>A0AAN0JS15</accession>
<feature type="domain" description="Death" evidence="2">
    <location>
        <begin position="30"/>
        <end position="103"/>
    </location>
</feature>
<evidence type="ECO:0000259" key="3">
    <source>
        <dbReference type="PROSITE" id="PS50837"/>
    </source>
</evidence>
<dbReference type="Proteomes" id="UP000007879">
    <property type="component" value="Unassembled WGS sequence"/>
</dbReference>
<dbReference type="PANTHER" id="PTHR46312:SF2">
    <property type="entry name" value="NUCLEOTIDE-BINDING OLIGOMERIZATION DOMAIN-CONTAINING PROTEIN 2-LIKE"/>
    <property type="match status" value="1"/>
</dbReference>
<dbReference type="PANTHER" id="PTHR46312">
    <property type="entry name" value="NACHT DOMAIN-CONTAINING PROTEIN"/>
    <property type="match status" value="1"/>
</dbReference>
<dbReference type="GO" id="GO:0007165">
    <property type="term" value="P:signal transduction"/>
    <property type="evidence" value="ECO:0007669"/>
    <property type="project" value="InterPro"/>
</dbReference>
<dbReference type="KEGG" id="aqu:109587877"/>
<dbReference type="InterPro" id="IPR000488">
    <property type="entry name" value="Death_dom"/>
</dbReference>
<keyword evidence="1" id="KW-1133">Transmembrane helix</keyword>
<evidence type="ECO:0000313" key="5">
    <source>
        <dbReference type="Proteomes" id="UP000007879"/>
    </source>
</evidence>
<dbReference type="GeneID" id="109587877"/>
<dbReference type="Pfam" id="PF05729">
    <property type="entry name" value="NACHT"/>
    <property type="match status" value="1"/>
</dbReference>
<feature type="transmembrane region" description="Helical" evidence="1">
    <location>
        <begin position="1058"/>
        <end position="1084"/>
    </location>
</feature>
<feature type="transmembrane region" description="Helical" evidence="1">
    <location>
        <begin position="137"/>
        <end position="162"/>
    </location>
</feature>
<protein>
    <recommendedName>
        <fullName evidence="6">NACHT domain-containing protein</fullName>
    </recommendedName>
</protein>
<dbReference type="RefSeq" id="XP_019859655.1">
    <property type="nucleotide sequence ID" value="XM_020004096.1"/>
</dbReference>
<dbReference type="PROSITE" id="PS50017">
    <property type="entry name" value="DEATH_DOMAIN"/>
    <property type="match status" value="1"/>
</dbReference>
<dbReference type="CDD" id="cd01670">
    <property type="entry name" value="Death"/>
    <property type="match status" value="1"/>
</dbReference>
<keyword evidence="5" id="KW-1185">Reference proteome</keyword>
<dbReference type="InterPro" id="IPR011029">
    <property type="entry name" value="DEATH-like_dom_sf"/>
</dbReference>
<keyword evidence="1" id="KW-0812">Transmembrane</keyword>
<sequence length="1085" mass="124797">MASIRATTILNITHLDFVLSELERLDFSEAKWEKFGLKCGLYKGRLETLEADYPKDASKCFRECISRWLRREDGVDEKGEPTLERLADIVEETGDKSTAEKIRIWNEIVTPAKDLEFHQVTQPTGMSTTPAQSSTSLWWIVLPVSILVVLIIVAMYIPYMYYAPPCSVLDPTPIDEYASKLRETYDRTLTRYKDPDINKYPAAGPTAPVDDVPFIPLKLIRLKSYQKKADAEFLHSVNKEILKHDNFEKIEIDSLFKPLPNKQLRFVLITGEPGIGKSTLAKELTLRWVRQTDELLNKNYKIVILILLRLKTYQKAENIEDLLINVEDTNMTEVMLSISKTRGAEVLWILDGFDELPHQPRTNSVSIFLQLIKGDILPKSTVIVTSRHAATEPLLIFLENDSKHFALRGFSPNEILKYASTYFKNGTIVSEFHSYYSGNTVIENMLYNPMNCYIMCKVFTDFIHTKNNKYPITMTGIYNQYVRALLKRHLIDAKVIDINYEMPPYLVQINNFNTSVLSDIWKHFRYLSKVAFNGVTKPKYIFGKELHDIPKLSMMDTVTSFTGFDKDESSSFIHTTLQDYFAAIYLVNNPHLMFNETDMKQNSNLENVLIFYVGLSKLIDKEIGALDMLRTNFFGEYVEDTIYIEINSLMLRCLYENNLIRHNQNYNLDSGYPWVIGNVPLNNFDYFIAGYIVAAHNITLRIKISHLTESAAFKKGLQFQKTSVNGKINIWLHKDAMAEVDLPSDAVIALSLMLELDASLSCEIISKFPLLQELYIIIFYKFDCNSTILEHPLMKLNELKFLFVSIMTYNYNSILKLLKQLVVPGRPLKDLIVLVPMKIINAYKYTEILDLTVQSSLDKLRIYILQAKGLEITFNKKSNSLLVKYFQLFVHHLDLGATHNIQLNSFTSFVYYKVKDEMIYRLEITIYSEPVTSSLNDLISAFMNYTSKMNTNTNLNAADYINYVKKLNGPMYVIVSPADPVSYEAGTTTTKYELYRNLNDFLSYLIIDTLLDNIPLPISVEVHMRLYHIVLFTIIMAFILLLFCSCYSLCFISSPCQLLILSLFSSLLSLLLLSSFIIIIITIII</sequence>
<dbReference type="InterPro" id="IPR027417">
    <property type="entry name" value="P-loop_NTPase"/>
</dbReference>
<dbReference type="EnsemblMetazoa" id="XM_020004096.1">
    <property type="protein sequence ID" value="XP_019859655.1"/>
    <property type="gene ID" value="LOC109587877"/>
</dbReference>
<dbReference type="Gene3D" id="1.10.533.10">
    <property type="entry name" value="Death Domain, Fas"/>
    <property type="match status" value="1"/>
</dbReference>
<feature type="transmembrane region" description="Helical" evidence="1">
    <location>
        <begin position="1026"/>
        <end position="1051"/>
    </location>
</feature>
<dbReference type="InterPro" id="IPR007111">
    <property type="entry name" value="NACHT_NTPase"/>
</dbReference>
<evidence type="ECO:0000259" key="2">
    <source>
        <dbReference type="PROSITE" id="PS50017"/>
    </source>
</evidence>
<name>A0AAN0JS15_AMPQE</name>
<proteinExistence type="predicted"/>
<dbReference type="SUPFAM" id="SSF52540">
    <property type="entry name" value="P-loop containing nucleoside triphosphate hydrolases"/>
    <property type="match status" value="1"/>
</dbReference>
<reference evidence="5" key="1">
    <citation type="journal article" date="2010" name="Nature">
        <title>The Amphimedon queenslandica genome and the evolution of animal complexity.</title>
        <authorList>
            <person name="Srivastava M."/>
            <person name="Simakov O."/>
            <person name="Chapman J."/>
            <person name="Fahey B."/>
            <person name="Gauthier M.E."/>
            <person name="Mitros T."/>
            <person name="Richards G.S."/>
            <person name="Conaco C."/>
            <person name="Dacre M."/>
            <person name="Hellsten U."/>
            <person name="Larroux C."/>
            <person name="Putnam N.H."/>
            <person name="Stanke M."/>
            <person name="Adamska M."/>
            <person name="Darling A."/>
            <person name="Degnan S.M."/>
            <person name="Oakley T.H."/>
            <person name="Plachetzki D.C."/>
            <person name="Zhai Y."/>
            <person name="Adamski M."/>
            <person name="Calcino A."/>
            <person name="Cummins S.F."/>
            <person name="Goodstein D.M."/>
            <person name="Harris C."/>
            <person name="Jackson D.J."/>
            <person name="Leys S.P."/>
            <person name="Shu S."/>
            <person name="Woodcroft B.J."/>
            <person name="Vervoort M."/>
            <person name="Kosik K.S."/>
            <person name="Manning G."/>
            <person name="Degnan B.M."/>
            <person name="Rokhsar D.S."/>
        </authorList>
    </citation>
    <scope>NUCLEOTIDE SEQUENCE [LARGE SCALE GENOMIC DNA]</scope>
</reference>
<evidence type="ECO:0008006" key="6">
    <source>
        <dbReference type="Google" id="ProtNLM"/>
    </source>
</evidence>
<evidence type="ECO:0000256" key="1">
    <source>
        <dbReference type="SAM" id="Phobius"/>
    </source>
</evidence>
<organism evidence="4 5">
    <name type="scientific">Amphimedon queenslandica</name>
    <name type="common">Sponge</name>
    <dbReference type="NCBI Taxonomy" id="400682"/>
    <lineage>
        <taxon>Eukaryota</taxon>
        <taxon>Metazoa</taxon>
        <taxon>Porifera</taxon>
        <taxon>Demospongiae</taxon>
        <taxon>Heteroscleromorpha</taxon>
        <taxon>Haplosclerida</taxon>
        <taxon>Niphatidae</taxon>
        <taxon>Amphimedon</taxon>
    </lineage>
</organism>
<dbReference type="AlphaFoldDB" id="A0AAN0JS15"/>